<protein>
    <recommendedName>
        <fullName evidence="2">Protein kinase domain-containing protein</fullName>
    </recommendedName>
</protein>
<gene>
    <name evidence="3" type="ORF">F3Y22_tig00007043pilonHSYRG00004</name>
</gene>
<reference evidence="3" key="1">
    <citation type="submission" date="2019-09" db="EMBL/GenBank/DDBJ databases">
        <title>Draft genome information of white flower Hibiscus syriacus.</title>
        <authorList>
            <person name="Kim Y.-M."/>
        </authorList>
    </citation>
    <scope>NUCLEOTIDE SEQUENCE [LARGE SCALE GENOMIC DNA]</scope>
    <source>
        <strain evidence="3">YM2019G1</strain>
    </source>
</reference>
<dbReference type="AlphaFoldDB" id="A0A6A3CF86"/>
<dbReference type="PANTHER" id="PTHR46146:SF1">
    <property type="entry name" value="SERINE_THREONINE-PROTEIN KINASE-LIKE PROTEIN CCR3"/>
    <property type="match status" value="1"/>
</dbReference>
<evidence type="ECO:0000313" key="3">
    <source>
        <dbReference type="EMBL" id="KAE8726331.1"/>
    </source>
</evidence>
<organism evidence="3 4">
    <name type="scientific">Hibiscus syriacus</name>
    <name type="common">Rose of Sharon</name>
    <dbReference type="NCBI Taxonomy" id="106335"/>
    <lineage>
        <taxon>Eukaryota</taxon>
        <taxon>Viridiplantae</taxon>
        <taxon>Streptophyta</taxon>
        <taxon>Embryophyta</taxon>
        <taxon>Tracheophyta</taxon>
        <taxon>Spermatophyta</taxon>
        <taxon>Magnoliopsida</taxon>
        <taxon>eudicotyledons</taxon>
        <taxon>Gunneridae</taxon>
        <taxon>Pentapetalae</taxon>
        <taxon>rosids</taxon>
        <taxon>malvids</taxon>
        <taxon>Malvales</taxon>
        <taxon>Malvaceae</taxon>
        <taxon>Malvoideae</taxon>
        <taxon>Hibiscus</taxon>
    </lineage>
</organism>
<comment type="caution">
    <text evidence="3">The sequence shown here is derived from an EMBL/GenBank/DDBJ whole genome shotgun (WGS) entry which is preliminary data.</text>
</comment>
<dbReference type="InterPro" id="IPR011009">
    <property type="entry name" value="Kinase-like_dom_sf"/>
</dbReference>
<feature type="region of interest" description="Disordered" evidence="1">
    <location>
        <begin position="39"/>
        <end position="67"/>
    </location>
</feature>
<dbReference type="EMBL" id="VEPZ02000373">
    <property type="protein sequence ID" value="KAE8726331.1"/>
    <property type="molecule type" value="Genomic_DNA"/>
</dbReference>
<dbReference type="SUPFAM" id="SSF56112">
    <property type="entry name" value="Protein kinase-like (PK-like)"/>
    <property type="match status" value="1"/>
</dbReference>
<dbReference type="Proteomes" id="UP000436088">
    <property type="component" value="Unassembled WGS sequence"/>
</dbReference>
<feature type="compositionally biased region" description="Basic and acidic residues" evidence="1">
    <location>
        <begin position="50"/>
        <end position="67"/>
    </location>
</feature>
<dbReference type="InterPro" id="IPR001245">
    <property type="entry name" value="Ser-Thr/Tyr_kinase_cat_dom"/>
</dbReference>
<name>A0A6A3CF86_HIBSY</name>
<dbReference type="Gene3D" id="1.10.510.10">
    <property type="entry name" value="Transferase(Phosphotransferase) domain 1"/>
    <property type="match status" value="1"/>
</dbReference>
<accession>A0A6A3CF86</accession>
<sequence>MCGFLLRKTHNSVQPTVTDANIIMTVVDNNDTIAPPVRSFSIRRNSSRRLGRERSGSSSSKRADKTQHFTLSELADATNNFSMENKIGAGSFGVIYKGKLPDGREVSIKRGEPSAKVKKFQEKETAFESELALLSRLHHKHLLLTGRKTAFRNEEDGPGTIGVVEYAIPRLSAGDLRTVVDRRVGVPEIHEAEAVELMAYTAMQCVNLERKERPNMIDIVAQLEKSLSFYRDSPASVSLLEQFSFLQNELLEEFVLFY</sequence>
<dbReference type="GO" id="GO:0005524">
    <property type="term" value="F:ATP binding"/>
    <property type="evidence" value="ECO:0007669"/>
    <property type="project" value="InterPro"/>
</dbReference>
<evidence type="ECO:0000259" key="2">
    <source>
        <dbReference type="PROSITE" id="PS50011"/>
    </source>
</evidence>
<dbReference type="GO" id="GO:0004672">
    <property type="term" value="F:protein kinase activity"/>
    <property type="evidence" value="ECO:0007669"/>
    <property type="project" value="InterPro"/>
</dbReference>
<dbReference type="Pfam" id="PF07714">
    <property type="entry name" value="PK_Tyr_Ser-Thr"/>
    <property type="match status" value="1"/>
</dbReference>
<dbReference type="PANTHER" id="PTHR46146">
    <property type="entry name" value="SERINE/THREONINE-PROTEIN KINASE-LIKE PROTEIN CCR4"/>
    <property type="match status" value="1"/>
</dbReference>
<keyword evidence="4" id="KW-1185">Reference proteome</keyword>
<evidence type="ECO:0000256" key="1">
    <source>
        <dbReference type="SAM" id="MobiDB-lite"/>
    </source>
</evidence>
<proteinExistence type="predicted"/>
<feature type="domain" description="Protein kinase" evidence="2">
    <location>
        <begin position="81"/>
        <end position="258"/>
    </location>
</feature>
<dbReference type="Gene3D" id="3.30.200.20">
    <property type="entry name" value="Phosphorylase Kinase, domain 1"/>
    <property type="match status" value="1"/>
</dbReference>
<dbReference type="PROSITE" id="PS50011">
    <property type="entry name" value="PROTEIN_KINASE_DOM"/>
    <property type="match status" value="1"/>
</dbReference>
<evidence type="ECO:0000313" key="4">
    <source>
        <dbReference type="Proteomes" id="UP000436088"/>
    </source>
</evidence>
<dbReference type="InterPro" id="IPR000719">
    <property type="entry name" value="Prot_kinase_dom"/>
</dbReference>